<accession>A0AAN8FWY5</accession>
<evidence type="ECO:0000256" key="1">
    <source>
        <dbReference type="ARBA" id="ARBA00004141"/>
    </source>
</evidence>
<comment type="caution">
    <text evidence="8">The sequence shown here is derived from an EMBL/GenBank/DDBJ whole genome shotgun (WGS) entry which is preliminary data.</text>
</comment>
<feature type="transmembrane region" description="Helical" evidence="6">
    <location>
        <begin position="31"/>
        <end position="52"/>
    </location>
</feature>
<keyword evidence="3 6" id="KW-1133">Transmembrane helix</keyword>
<comment type="subcellular location">
    <subcellularLocation>
        <location evidence="1">Membrane</location>
        <topology evidence="1">Multi-pass membrane protein</topology>
    </subcellularLocation>
</comment>
<keyword evidence="7" id="KW-0732">Signal</keyword>
<evidence type="ECO:0000256" key="2">
    <source>
        <dbReference type="ARBA" id="ARBA00022692"/>
    </source>
</evidence>
<dbReference type="EMBL" id="JAZGQO010000021">
    <property type="protein sequence ID" value="KAK6165937.1"/>
    <property type="molecule type" value="Genomic_DNA"/>
</dbReference>
<feature type="chain" id="PRO_5042823733" evidence="7">
    <location>
        <begin position="22"/>
        <end position="131"/>
    </location>
</feature>
<keyword evidence="2 6" id="KW-0812">Transmembrane</keyword>
<protein>
    <submittedName>
        <fullName evidence="8">Uncharacterized protein</fullName>
    </submittedName>
</protein>
<dbReference type="SUPFAM" id="SSF103473">
    <property type="entry name" value="MFS general substrate transporter"/>
    <property type="match status" value="1"/>
</dbReference>
<dbReference type="GO" id="GO:0022857">
    <property type="term" value="F:transmembrane transporter activity"/>
    <property type="evidence" value="ECO:0007669"/>
    <property type="project" value="TreeGrafter"/>
</dbReference>
<reference evidence="8 9" key="1">
    <citation type="submission" date="2024-01" db="EMBL/GenBank/DDBJ databases">
        <title>The genome of the rayed Mediterranean limpet Patella caerulea (Linnaeus, 1758).</title>
        <authorList>
            <person name="Anh-Thu Weber A."/>
            <person name="Halstead-Nussloch G."/>
        </authorList>
    </citation>
    <scope>NUCLEOTIDE SEQUENCE [LARGE SCALE GENOMIC DNA]</scope>
    <source>
        <strain evidence="8">AATW-2023a</strain>
        <tissue evidence="8">Whole specimen</tissue>
    </source>
</reference>
<proteinExistence type="predicted"/>
<evidence type="ECO:0000313" key="9">
    <source>
        <dbReference type="Proteomes" id="UP001347796"/>
    </source>
</evidence>
<evidence type="ECO:0000256" key="5">
    <source>
        <dbReference type="SAM" id="MobiDB-lite"/>
    </source>
</evidence>
<dbReference type="InterPro" id="IPR050382">
    <property type="entry name" value="MFS_Na/Anion_cotransporter"/>
</dbReference>
<dbReference type="InterPro" id="IPR036259">
    <property type="entry name" value="MFS_trans_sf"/>
</dbReference>
<dbReference type="GO" id="GO:0006820">
    <property type="term" value="P:monoatomic anion transport"/>
    <property type="evidence" value="ECO:0007669"/>
    <property type="project" value="TreeGrafter"/>
</dbReference>
<feature type="region of interest" description="Disordered" evidence="5">
    <location>
        <begin position="103"/>
        <end position="131"/>
    </location>
</feature>
<name>A0AAN8FWY5_PATCE</name>
<evidence type="ECO:0000256" key="3">
    <source>
        <dbReference type="ARBA" id="ARBA00022989"/>
    </source>
</evidence>
<keyword evidence="4 6" id="KW-0472">Membrane</keyword>
<evidence type="ECO:0000313" key="8">
    <source>
        <dbReference type="EMBL" id="KAK6165937.1"/>
    </source>
</evidence>
<dbReference type="Proteomes" id="UP001347796">
    <property type="component" value="Unassembled WGS sequence"/>
</dbReference>
<sequence>MGITITIAMLAALSAPFITSAIITEDTQMEWQHVFWIVAALNIIGGVFYVIFAKGEVQSWANNVIIETIDPPMEEPIVKANGIYEQLELPSYSEVVVESGFDNPNFTKEDEKKTDSFHKESSVYEESSTKL</sequence>
<dbReference type="PANTHER" id="PTHR11662:SF399">
    <property type="entry name" value="FI19708P1-RELATED"/>
    <property type="match status" value="1"/>
</dbReference>
<organism evidence="8 9">
    <name type="scientific">Patella caerulea</name>
    <name type="common">Rayed Mediterranean limpet</name>
    <dbReference type="NCBI Taxonomy" id="87958"/>
    <lineage>
        <taxon>Eukaryota</taxon>
        <taxon>Metazoa</taxon>
        <taxon>Spiralia</taxon>
        <taxon>Lophotrochozoa</taxon>
        <taxon>Mollusca</taxon>
        <taxon>Gastropoda</taxon>
        <taxon>Patellogastropoda</taxon>
        <taxon>Patelloidea</taxon>
        <taxon>Patellidae</taxon>
        <taxon>Patella</taxon>
    </lineage>
</organism>
<evidence type="ECO:0000256" key="4">
    <source>
        <dbReference type="ARBA" id="ARBA00023136"/>
    </source>
</evidence>
<feature type="compositionally biased region" description="Basic and acidic residues" evidence="5">
    <location>
        <begin position="107"/>
        <end position="131"/>
    </location>
</feature>
<evidence type="ECO:0000256" key="7">
    <source>
        <dbReference type="SAM" id="SignalP"/>
    </source>
</evidence>
<keyword evidence="9" id="KW-1185">Reference proteome</keyword>
<dbReference type="GO" id="GO:0016020">
    <property type="term" value="C:membrane"/>
    <property type="evidence" value="ECO:0007669"/>
    <property type="project" value="UniProtKB-SubCell"/>
</dbReference>
<dbReference type="PANTHER" id="PTHR11662">
    <property type="entry name" value="SOLUTE CARRIER FAMILY 17"/>
    <property type="match status" value="1"/>
</dbReference>
<feature type="signal peptide" evidence="7">
    <location>
        <begin position="1"/>
        <end position="21"/>
    </location>
</feature>
<evidence type="ECO:0000256" key="6">
    <source>
        <dbReference type="SAM" id="Phobius"/>
    </source>
</evidence>
<dbReference type="AlphaFoldDB" id="A0AAN8FWY5"/>
<gene>
    <name evidence="8" type="ORF">SNE40_022743</name>
</gene>